<dbReference type="RefSeq" id="WP_140587756.1">
    <property type="nucleotide sequence ID" value="NZ_VFRR01000007.1"/>
</dbReference>
<dbReference type="InterPro" id="IPR007351">
    <property type="entry name" value="YjbR"/>
</dbReference>
<dbReference type="PANTHER" id="PTHR35145">
    <property type="entry name" value="CYTOPLASMIC PROTEIN-RELATED"/>
    <property type="match status" value="1"/>
</dbReference>
<dbReference type="Gene3D" id="3.90.1150.30">
    <property type="match status" value="1"/>
</dbReference>
<dbReference type="EMBL" id="VFRR01000007">
    <property type="protein sequence ID" value="TPE54122.1"/>
    <property type="molecule type" value="Genomic_DNA"/>
</dbReference>
<dbReference type="InterPro" id="IPR058532">
    <property type="entry name" value="YjbR/MT2646/Rv2570-like"/>
</dbReference>
<dbReference type="SUPFAM" id="SSF142906">
    <property type="entry name" value="YjbR-like"/>
    <property type="match status" value="1"/>
</dbReference>
<dbReference type="AlphaFoldDB" id="A0A501WZ27"/>
<dbReference type="OrthoDB" id="3194910at2"/>
<dbReference type="Pfam" id="PF04237">
    <property type="entry name" value="YjbR"/>
    <property type="match status" value="1"/>
</dbReference>
<keyword evidence="1" id="KW-0238">DNA-binding</keyword>
<keyword evidence="2" id="KW-1185">Reference proteome</keyword>
<organism evidence="1 2">
    <name type="scientific">Maribrevibacterium harenarium</name>
    <dbReference type="NCBI Taxonomy" id="2589817"/>
    <lineage>
        <taxon>Bacteria</taxon>
        <taxon>Pseudomonadati</taxon>
        <taxon>Pseudomonadota</taxon>
        <taxon>Gammaproteobacteria</taxon>
        <taxon>Oceanospirillales</taxon>
        <taxon>Oceanospirillaceae</taxon>
        <taxon>Maribrevibacterium</taxon>
    </lineage>
</organism>
<dbReference type="PANTHER" id="PTHR35145:SF1">
    <property type="entry name" value="CYTOPLASMIC PROTEIN"/>
    <property type="match status" value="1"/>
</dbReference>
<dbReference type="InterPro" id="IPR038056">
    <property type="entry name" value="YjbR-like_sf"/>
</dbReference>
<sequence>MQALIDYLRNKPEAEETYPFGPEPRVYKVQNKMFALLTRHDGKDLLNLKCPPDHAIELRDIFPAVIPAWHMNKKHWNSVILDGSLPAGEIERLIDLSYAIVVQGMTQKVRAGLEARHGSTVIYQGLLPN</sequence>
<evidence type="ECO:0000313" key="1">
    <source>
        <dbReference type="EMBL" id="TPE54122.1"/>
    </source>
</evidence>
<accession>A0A501WZ27</accession>
<dbReference type="Proteomes" id="UP000315901">
    <property type="component" value="Unassembled WGS sequence"/>
</dbReference>
<name>A0A501WZ27_9GAMM</name>
<reference evidence="1 2" key="1">
    <citation type="submission" date="2019-06" db="EMBL/GenBank/DDBJ databases">
        <title>A novel bacterium of genus Marinomonas, isolated from coastal sand.</title>
        <authorList>
            <person name="Huang H."/>
            <person name="Mo K."/>
            <person name="Hu Y."/>
        </authorList>
    </citation>
    <scope>NUCLEOTIDE SEQUENCE [LARGE SCALE GENOMIC DNA]</scope>
    <source>
        <strain evidence="1 2">HB171799</strain>
    </source>
</reference>
<gene>
    <name evidence="1" type="ORF">FJM67_05785</name>
</gene>
<protein>
    <submittedName>
        <fullName evidence="1">MmcQ/YjbR family DNA-binding protein</fullName>
    </submittedName>
</protein>
<dbReference type="GO" id="GO:0003677">
    <property type="term" value="F:DNA binding"/>
    <property type="evidence" value="ECO:0007669"/>
    <property type="project" value="UniProtKB-KW"/>
</dbReference>
<comment type="caution">
    <text evidence="1">The sequence shown here is derived from an EMBL/GenBank/DDBJ whole genome shotgun (WGS) entry which is preliminary data.</text>
</comment>
<evidence type="ECO:0000313" key="2">
    <source>
        <dbReference type="Proteomes" id="UP000315901"/>
    </source>
</evidence>
<proteinExistence type="predicted"/>